<sequence>MIADGFEKQGIRDELNRRRINVISEMKKAYQLNKTGFTK</sequence>
<reference evidence="1 2" key="1">
    <citation type="submission" date="2018-12" db="EMBL/GenBank/DDBJ databases">
        <authorList>
            <consortium name="Pathogen Informatics"/>
        </authorList>
    </citation>
    <scope>NUCLEOTIDE SEQUENCE [LARGE SCALE GENOMIC DNA]</scope>
    <source>
        <strain evidence="1 2">NCTC8284</strain>
    </source>
</reference>
<dbReference type="AlphaFoldDB" id="A0A448MN25"/>
<dbReference type="KEGG" id="rpne:NCTC8284_01771"/>
<evidence type="ECO:0000313" key="2">
    <source>
        <dbReference type="Proteomes" id="UP000278733"/>
    </source>
</evidence>
<gene>
    <name evidence="1" type="ORF">NCTC8284_01771</name>
</gene>
<dbReference type="Proteomes" id="UP000278733">
    <property type="component" value="Chromosome"/>
</dbReference>
<dbReference type="EMBL" id="LR134405">
    <property type="protein sequence ID" value="VEH66600.1"/>
    <property type="molecule type" value="Genomic_DNA"/>
</dbReference>
<evidence type="ECO:0000313" key="1">
    <source>
        <dbReference type="EMBL" id="VEH66600.1"/>
    </source>
</evidence>
<organism evidence="1 2">
    <name type="scientific">Rodentibacter pneumotropicus</name>
    <dbReference type="NCBI Taxonomy" id="758"/>
    <lineage>
        <taxon>Bacteria</taxon>
        <taxon>Pseudomonadati</taxon>
        <taxon>Pseudomonadota</taxon>
        <taxon>Gammaproteobacteria</taxon>
        <taxon>Pasteurellales</taxon>
        <taxon>Pasteurellaceae</taxon>
        <taxon>Rodentibacter</taxon>
    </lineage>
</organism>
<protein>
    <submittedName>
        <fullName evidence="1">Uncharacterized protein</fullName>
    </submittedName>
</protein>
<proteinExistence type="predicted"/>
<accession>A0A448MN25</accession>
<name>A0A448MN25_9PAST</name>